<dbReference type="EMBL" id="JASJEV010000014">
    <property type="protein sequence ID" value="MDJ1159916.1"/>
    <property type="molecule type" value="Genomic_DNA"/>
</dbReference>
<dbReference type="Proteomes" id="UP001321492">
    <property type="component" value="Unassembled WGS sequence"/>
</dbReference>
<keyword evidence="1" id="KW-0472">Membrane</keyword>
<feature type="transmembrane region" description="Helical" evidence="1">
    <location>
        <begin position="55"/>
        <end position="73"/>
    </location>
</feature>
<gene>
    <name evidence="2" type="ORF">QNA08_16995</name>
</gene>
<feature type="transmembrane region" description="Helical" evidence="1">
    <location>
        <begin position="30"/>
        <end position="49"/>
    </location>
</feature>
<name>A0ABT7AKL0_9HYPH</name>
<accession>A0ABT7AKL0</accession>
<organism evidence="2 3">
    <name type="scientific">Chelatococcus albus</name>
    <dbReference type="NCBI Taxonomy" id="3047466"/>
    <lineage>
        <taxon>Bacteria</taxon>
        <taxon>Pseudomonadati</taxon>
        <taxon>Pseudomonadota</taxon>
        <taxon>Alphaproteobacteria</taxon>
        <taxon>Hyphomicrobiales</taxon>
        <taxon>Chelatococcaceae</taxon>
        <taxon>Chelatococcus</taxon>
    </lineage>
</organism>
<comment type="caution">
    <text evidence="2">The sequence shown here is derived from an EMBL/GenBank/DDBJ whole genome shotgun (WGS) entry which is preliminary data.</text>
</comment>
<keyword evidence="1" id="KW-0812">Transmembrane</keyword>
<proteinExistence type="predicted"/>
<reference evidence="2 3" key="1">
    <citation type="submission" date="2023-05" db="EMBL/GenBank/DDBJ databases">
        <title>Chelatococcus sp. nov., a moderately thermophilic bacterium isolated from hot spring microbial mat.</title>
        <authorList>
            <person name="Hu C.-J."/>
            <person name="Li W.-J."/>
        </authorList>
    </citation>
    <scope>NUCLEOTIDE SEQUENCE [LARGE SCALE GENOMIC DNA]</scope>
    <source>
        <strain evidence="2 3">SYSU G07232</strain>
    </source>
</reference>
<keyword evidence="3" id="KW-1185">Reference proteome</keyword>
<evidence type="ECO:0000313" key="2">
    <source>
        <dbReference type="EMBL" id="MDJ1159916.1"/>
    </source>
</evidence>
<sequence>MPDPHDEIAELEAEIEALAEAAERCRKIGVAAKAAAVAGVLLLVAVAFGRFRLDPLMLVIGIAGVLGGTVLYGSNRSTLQEILDALGAREARRAGLIDELQLPVIDGSLEARPHDHRPVPSGIAPARR</sequence>
<evidence type="ECO:0000256" key="1">
    <source>
        <dbReference type="SAM" id="Phobius"/>
    </source>
</evidence>
<keyword evidence="1" id="KW-1133">Transmembrane helix</keyword>
<protein>
    <submittedName>
        <fullName evidence="2">Uncharacterized protein</fullName>
    </submittedName>
</protein>
<evidence type="ECO:0000313" key="3">
    <source>
        <dbReference type="Proteomes" id="UP001321492"/>
    </source>
</evidence>